<gene>
    <name evidence="3" type="ORF">EDC38_3129</name>
</gene>
<dbReference type="InterPro" id="IPR001296">
    <property type="entry name" value="Glyco_trans_1"/>
</dbReference>
<keyword evidence="4" id="KW-1185">Reference proteome</keyword>
<dbReference type="Pfam" id="PF00534">
    <property type="entry name" value="Glycos_transf_1"/>
    <property type="match status" value="1"/>
</dbReference>
<dbReference type="OrthoDB" id="9802525at2"/>
<accession>A0A3N1NPN2</accession>
<dbReference type="EMBL" id="RJUK01000003">
    <property type="protein sequence ID" value="ROQ18155.1"/>
    <property type="molecule type" value="Genomic_DNA"/>
</dbReference>
<evidence type="ECO:0000259" key="2">
    <source>
        <dbReference type="Pfam" id="PF13579"/>
    </source>
</evidence>
<feature type="domain" description="Glycosyltransferase subfamily 4-like N-terminal" evidence="2">
    <location>
        <begin position="28"/>
        <end position="180"/>
    </location>
</feature>
<name>A0A3N1NPN2_9GAMM</name>
<comment type="caution">
    <text evidence="3">The sequence shown here is derived from an EMBL/GenBank/DDBJ whole genome shotgun (WGS) entry which is preliminary data.</text>
</comment>
<dbReference type="Proteomes" id="UP000273643">
    <property type="component" value="Unassembled WGS sequence"/>
</dbReference>
<dbReference type="Gene3D" id="3.40.50.2000">
    <property type="entry name" value="Glycogen Phosphorylase B"/>
    <property type="match status" value="2"/>
</dbReference>
<dbReference type="GO" id="GO:0016757">
    <property type="term" value="F:glycosyltransferase activity"/>
    <property type="evidence" value="ECO:0007669"/>
    <property type="project" value="InterPro"/>
</dbReference>
<proteinExistence type="predicted"/>
<keyword evidence="3" id="KW-0808">Transferase</keyword>
<dbReference type="InterPro" id="IPR050194">
    <property type="entry name" value="Glycosyltransferase_grp1"/>
</dbReference>
<feature type="domain" description="Glycosyl transferase family 1" evidence="1">
    <location>
        <begin position="206"/>
        <end position="310"/>
    </location>
</feature>
<dbReference type="PANTHER" id="PTHR45947:SF3">
    <property type="entry name" value="SULFOQUINOVOSYL TRANSFERASE SQD2"/>
    <property type="match status" value="1"/>
</dbReference>
<evidence type="ECO:0000259" key="1">
    <source>
        <dbReference type="Pfam" id="PF00534"/>
    </source>
</evidence>
<organism evidence="3 4">
    <name type="scientific">Marinimicrobium koreense</name>
    <dbReference type="NCBI Taxonomy" id="306545"/>
    <lineage>
        <taxon>Bacteria</taxon>
        <taxon>Pseudomonadati</taxon>
        <taxon>Pseudomonadota</taxon>
        <taxon>Gammaproteobacteria</taxon>
        <taxon>Cellvibrionales</taxon>
        <taxon>Cellvibrionaceae</taxon>
        <taxon>Marinimicrobium</taxon>
    </lineage>
</organism>
<dbReference type="Pfam" id="PF13579">
    <property type="entry name" value="Glyco_trans_4_4"/>
    <property type="match status" value="1"/>
</dbReference>
<sequence length="391" mass="42917">MSPEPRHPLLLPEALRVAVVSDAAPGRNGVGAYYQDLMEQLAPELERIVLFSPRVEGGRWRAGLALPLPGDRTQKLCIPNPWALRQALRELAPQVMIVATPGPYGLLGARLAKSLGIPVLAGFHTAFEQLTELYWQGSWRGRLVHRLFDRSHRYLFARSRSVLGNSRDMLELAQRMGAPSTGLIGTPISAEFACTPRRPYGGQLRRVLFAGRLAAEKNLAAVIEAARVHRDMVFSIAGDGPLRRELTDAARACPNLRLLGWLDREALRAEVDDHDLLLLPSHFESFGTIALEAMVRERLVMVSSGCGITQWPELCPGLTIIDPSQSAAEALTQLRARTPAERRERACTAAQVASALNERCLAHWCELLTHTVAQRSTLPSVPPPAVASVLD</sequence>
<dbReference type="AlphaFoldDB" id="A0A3N1NPN2"/>
<dbReference type="RefSeq" id="WP_123639464.1">
    <property type="nucleotide sequence ID" value="NZ_RJUK01000003.1"/>
</dbReference>
<reference evidence="3 4" key="1">
    <citation type="submission" date="2018-11" db="EMBL/GenBank/DDBJ databases">
        <title>Genomic Encyclopedia of Type Strains, Phase IV (KMG-IV): sequencing the most valuable type-strain genomes for metagenomic binning, comparative biology and taxonomic classification.</title>
        <authorList>
            <person name="Goeker M."/>
        </authorList>
    </citation>
    <scope>NUCLEOTIDE SEQUENCE [LARGE SCALE GENOMIC DNA]</scope>
    <source>
        <strain evidence="3 4">DSM 16974</strain>
    </source>
</reference>
<protein>
    <submittedName>
        <fullName evidence="3">Glycosyltransferase involved in cell wall biosynthesis</fullName>
    </submittedName>
</protein>
<dbReference type="SUPFAM" id="SSF53756">
    <property type="entry name" value="UDP-Glycosyltransferase/glycogen phosphorylase"/>
    <property type="match status" value="1"/>
</dbReference>
<dbReference type="PANTHER" id="PTHR45947">
    <property type="entry name" value="SULFOQUINOVOSYL TRANSFERASE SQD2"/>
    <property type="match status" value="1"/>
</dbReference>
<dbReference type="InterPro" id="IPR028098">
    <property type="entry name" value="Glyco_trans_4-like_N"/>
</dbReference>
<evidence type="ECO:0000313" key="4">
    <source>
        <dbReference type="Proteomes" id="UP000273643"/>
    </source>
</evidence>
<evidence type="ECO:0000313" key="3">
    <source>
        <dbReference type="EMBL" id="ROQ18155.1"/>
    </source>
</evidence>